<protein>
    <submittedName>
        <fullName evidence="1">Uncharacterized protein</fullName>
    </submittedName>
</protein>
<organism evidence="1 2">
    <name type="scientific">Coniosporium uncinatum</name>
    <dbReference type="NCBI Taxonomy" id="93489"/>
    <lineage>
        <taxon>Eukaryota</taxon>
        <taxon>Fungi</taxon>
        <taxon>Dikarya</taxon>
        <taxon>Ascomycota</taxon>
        <taxon>Pezizomycotina</taxon>
        <taxon>Dothideomycetes</taxon>
        <taxon>Dothideomycetes incertae sedis</taxon>
        <taxon>Coniosporium</taxon>
    </lineage>
</organism>
<name>A0ACC3DZE6_9PEZI</name>
<accession>A0ACC3DZE6</accession>
<dbReference type="Proteomes" id="UP001186974">
    <property type="component" value="Unassembled WGS sequence"/>
</dbReference>
<evidence type="ECO:0000313" key="2">
    <source>
        <dbReference type="Proteomes" id="UP001186974"/>
    </source>
</evidence>
<reference evidence="1" key="1">
    <citation type="submission" date="2024-09" db="EMBL/GenBank/DDBJ databases">
        <title>Black Yeasts Isolated from many extreme environments.</title>
        <authorList>
            <person name="Coleine C."/>
            <person name="Stajich J.E."/>
            <person name="Selbmann L."/>
        </authorList>
    </citation>
    <scope>NUCLEOTIDE SEQUENCE</scope>
    <source>
        <strain evidence="1">CCFEE 5737</strain>
    </source>
</reference>
<keyword evidence="2" id="KW-1185">Reference proteome</keyword>
<evidence type="ECO:0000313" key="1">
    <source>
        <dbReference type="EMBL" id="KAK3082175.1"/>
    </source>
</evidence>
<sequence>MSEAPPAKRRKIEPQSGSETESESETDKHAPSRPPVQVVAQSVHRTLEAPDDSETESEQEDFKPDAAQQHLLPTSLRRSITPPIMSRSLTPTAAIDSTLTVSSMDARSTTEQLSGHNTSPSHRSKLRMISSPIQLTHIDDLPKESNIDTVTLFDILGDPMIKECWQFNYLLDVDFIICHLDPDVSSQVDVKIVHGFWKKEDSQRISLQEACERHPNVQLLQAYMPERFGTHHSKMMILIRHDDHAQVIIHTANMIRQDWTNLTQAVWRSPLLPLLPPVLNSRNTPSSDASSPDQLSPIGTGERFKHDLLAYIQAYGSRLKSLRSQLANYDFSTIRAALVASTPSKLPPKRGSGSSGGSSSQTTTSCWGWPALRNVLSAIPCSSSTPHLVLQVSSIATLDGTGRWLGNLLDVLNSSSSAAAAAASPLPGSADNPTPSSNANANANAKAKAKAKAKAHVLFPTADSVRRSLDGYASGASIHLKTQSAAQRKQVAYLRPLLRHWGGVSDATTLNLNDGSSGNDGADGSGVGDECRVGAAMREAGRRRAAPHIKTYIRFKDERMREVEWAMVTSANLSKQAWGEMENKDGNVTVASWEIGVVVWPALFADDRDEGTHGGRGKGDVKMVPVFKKDVPTAEDLEGVDVEGVREVVGFRMPYDLPLVPYGQGDEPWCATAAHTEPDWTGHAWGGYSSRA</sequence>
<proteinExistence type="predicted"/>
<gene>
    <name evidence="1" type="ORF">LTS18_000105</name>
</gene>
<comment type="caution">
    <text evidence="1">The sequence shown here is derived from an EMBL/GenBank/DDBJ whole genome shotgun (WGS) entry which is preliminary data.</text>
</comment>
<dbReference type="EMBL" id="JAWDJW010000005">
    <property type="protein sequence ID" value="KAK3082175.1"/>
    <property type="molecule type" value="Genomic_DNA"/>
</dbReference>